<keyword evidence="3" id="KW-1185">Reference proteome</keyword>
<feature type="region of interest" description="Disordered" evidence="1">
    <location>
        <begin position="104"/>
        <end position="132"/>
    </location>
</feature>
<dbReference type="AlphaFoldDB" id="A0A9P6GDI3"/>
<evidence type="ECO:0000313" key="3">
    <source>
        <dbReference type="Proteomes" id="UP000756921"/>
    </source>
</evidence>
<organism evidence="2 3">
    <name type="scientific">Paraphaeosphaeria minitans</name>
    <dbReference type="NCBI Taxonomy" id="565426"/>
    <lineage>
        <taxon>Eukaryota</taxon>
        <taxon>Fungi</taxon>
        <taxon>Dikarya</taxon>
        <taxon>Ascomycota</taxon>
        <taxon>Pezizomycotina</taxon>
        <taxon>Dothideomycetes</taxon>
        <taxon>Pleosporomycetidae</taxon>
        <taxon>Pleosporales</taxon>
        <taxon>Massarineae</taxon>
        <taxon>Didymosphaeriaceae</taxon>
        <taxon>Paraphaeosphaeria</taxon>
    </lineage>
</organism>
<proteinExistence type="predicted"/>
<dbReference type="OrthoDB" id="188042at2759"/>
<evidence type="ECO:0000256" key="1">
    <source>
        <dbReference type="SAM" id="MobiDB-lite"/>
    </source>
</evidence>
<feature type="compositionally biased region" description="Low complexity" evidence="1">
    <location>
        <begin position="393"/>
        <end position="406"/>
    </location>
</feature>
<accession>A0A9P6GDI3</accession>
<dbReference type="Pfam" id="PF06101">
    <property type="entry name" value="Vps62"/>
    <property type="match status" value="1"/>
</dbReference>
<dbReference type="PANTHER" id="PTHR48172">
    <property type="match status" value="1"/>
</dbReference>
<evidence type="ECO:0000313" key="2">
    <source>
        <dbReference type="EMBL" id="KAF9733186.1"/>
    </source>
</evidence>
<dbReference type="InterPro" id="IPR009291">
    <property type="entry name" value="Vps62"/>
</dbReference>
<sequence>MYTASYTASLYDKVIDICPHLGLASAFLDSMPVVPALHHGAVQVPIRPLLPVTSVASPISSALVPASIPLVVSPSNSPDEHKNVAPVAFDEHSSRVIDISIGHSSYEQSSGPDPTPSVATVGGPDNDTDTQMKGRKPAVAAAGTFFGLFTYSQIYQNVIFQRITPPSEQLEEKSWVNSSRSWLDRRVCNWFGLCGMVHLNQAHWTTAGGVNIPAPNNNNEREKIDLKEFLESARKLPEDWDHKEYKAQNAFDDKDREIPQYVLDHAPLIHLYSGEEYWPCDMEEHLYHTTPHLNYTPLQAVDDHPTLDNLYELNKWERFVYLQSDDNVEDYPEWLGGKSNIPEVPDDPEPDKEPEQGGHYEEDKDGEKSSWFNVGIGDTMERGGIRPTGIFNTRIPTPTTVPTNTPEGEELVDMAEEPWQSELRRTLKKRGKKVVGGKSDAPVVLIVVPKENGVVDAFWFFFYSYNLGNSVFNVRFGNHVGDWEHTTVRFQDGVPKAVFFSEHSFGEAYTWDAVEKSGKRPVGFSATGTHAMYATSGVHPYILPGGILHDVTDRGPLWDPTKNMHSYTYDYRRDVLKSSNVTRDSPTGFFYFMGHWGDKFYPLSDSRQYRFLGQYHYVNGPLGPRFKNLGRKEICQGNGQCILKKWIGDKKSRPHVKRYPLVGHGEEMSEEDMHRFGVKDVA</sequence>
<gene>
    <name evidence="2" type="ORF">PMIN01_08869</name>
</gene>
<feature type="compositionally biased region" description="Basic and acidic residues" evidence="1">
    <location>
        <begin position="351"/>
        <end position="368"/>
    </location>
</feature>
<comment type="caution">
    <text evidence="2">The sequence shown here is derived from an EMBL/GenBank/DDBJ whole genome shotgun (WGS) entry which is preliminary data.</text>
</comment>
<reference evidence="2" key="1">
    <citation type="journal article" date="2020" name="Mol. Plant Microbe Interact.">
        <title>Genome Sequence of the Biocontrol Agent Coniothyrium minitans strain Conio (IMI 134523).</title>
        <authorList>
            <person name="Patel D."/>
            <person name="Shittu T.A."/>
            <person name="Baroncelli R."/>
            <person name="Muthumeenakshi S."/>
            <person name="Osborne T.H."/>
            <person name="Janganan T.K."/>
            <person name="Sreenivasaprasad S."/>
        </authorList>
    </citation>
    <scope>NUCLEOTIDE SEQUENCE</scope>
    <source>
        <strain evidence="2">Conio</strain>
    </source>
</reference>
<dbReference type="Proteomes" id="UP000756921">
    <property type="component" value="Unassembled WGS sequence"/>
</dbReference>
<name>A0A9P6GDI3_9PLEO</name>
<dbReference type="PANTHER" id="PTHR48172:SF2">
    <property type="entry name" value="VACUOLAR PROTEIN SORTING PROTEIN 62"/>
    <property type="match status" value="1"/>
</dbReference>
<dbReference type="EMBL" id="WJXW01000009">
    <property type="protein sequence ID" value="KAF9733186.1"/>
    <property type="molecule type" value="Genomic_DNA"/>
</dbReference>
<feature type="region of interest" description="Disordered" evidence="1">
    <location>
        <begin position="332"/>
        <end position="407"/>
    </location>
</feature>
<protein>
    <submittedName>
        <fullName evidence="2">Vacuolar protein sorting-associated protein</fullName>
    </submittedName>
</protein>